<evidence type="ECO:0000256" key="1">
    <source>
        <dbReference type="ARBA" id="ARBA00005531"/>
    </source>
</evidence>
<evidence type="ECO:0000259" key="4">
    <source>
        <dbReference type="Pfam" id="PF00195"/>
    </source>
</evidence>
<dbReference type="PANTHER" id="PTHR11877:SF99">
    <property type="entry name" value="1,3,6,8-TETRAHYDROXYNAPHTHALENE SYNTHASE"/>
    <property type="match status" value="1"/>
</dbReference>
<dbReference type="PANTHER" id="PTHR11877">
    <property type="entry name" value="HYDROXYMETHYLGLUTARYL-COA SYNTHASE"/>
    <property type="match status" value="1"/>
</dbReference>
<dbReference type="Proteomes" id="UP000707352">
    <property type="component" value="Unassembled WGS sequence"/>
</dbReference>
<dbReference type="PIRSF" id="PIRSF000451">
    <property type="entry name" value="PKS_III"/>
    <property type="match status" value="1"/>
</dbReference>
<comment type="similarity">
    <text evidence="1">Belongs to the thiolase-like superfamily. Chalcone/stilbene synthases family.</text>
</comment>
<name>A0ABX0VD48_9HYPH</name>
<comment type="caution">
    <text evidence="6">The sequence shown here is derived from an EMBL/GenBank/DDBJ whole genome shotgun (WGS) entry which is preliminary data.</text>
</comment>
<proteinExistence type="inferred from homology"/>
<keyword evidence="3" id="KW-0012">Acyltransferase</keyword>
<accession>A0ABX0VD48</accession>
<evidence type="ECO:0000256" key="2">
    <source>
        <dbReference type="ARBA" id="ARBA00022679"/>
    </source>
</evidence>
<sequence length="364" mass="38269">MPSWRAISSGRGSSVLHASRLISLATAVPPHVLVQSDVSAAASNIFSSRYKDFDRLSRVFDTAGIDKRHAVQPLEWFFEQHGWPERTAAYLEGALSLFVEAATKALDQAGIGAKEIDTIVTVSSTGIATPSLEARAFGLMGFREDVQRVPVFGLGCAGGVSGLSIAARLAAAQPGSTVLLVAVELCTLAFRLDELTKANIVATALFGDGAAACVLRSAGEGIAEVEAAGEHTWQDTLDIMGWNVDPEGFGVVFARAIPPFAEEHLGPAVSGILDRVGLGMNDVDRFICHPGGKKVITALERALSLHQGSLDHERVVLSEYGNMSAPTVLFVLKRAVQAGLPHRSVLTALGPGFTASCVSLKSAA</sequence>
<dbReference type="InterPro" id="IPR016039">
    <property type="entry name" value="Thiolase-like"/>
</dbReference>
<dbReference type="InterPro" id="IPR011141">
    <property type="entry name" value="Polyketide_synthase_type-III"/>
</dbReference>
<feature type="domain" description="Chalcone/stilbene synthase N-terminal" evidence="4">
    <location>
        <begin position="20"/>
        <end position="215"/>
    </location>
</feature>
<dbReference type="EMBL" id="JAATJS010000004">
    <property type="protein sequence ID" value="NIX77754.1"/>
    <property type="molecule type" value="Genomic_DNA"/>
</dbReference>
<evidence type="ECO:0000313" key="7">
    <source>
        <dbReference type="Proteomes" id="UP000707352"/>
    </source>
</evidence>
<evidence type="ECO:0000256" key="3">
    <source>
        <dbReference type="ARBA" id="ARBA00023315"/>
    </source>
</evidence>
<dbReference type="InterPro" id="IPR012328">
    <property type="entry name" value="Chalcone/stilbene_synt_C"/>
</dbReference>
<evidence type="ECO:0000313" key="6">
    <source>
        <dbReference type="EMBL" id="NIX77754.1"/>
    </source>
</evidence>
<feature type="domain" description="Chalcone/stilbene synthase C-terminal" evidence="5">
    <location>
        <begin position="243"/>
        <end position="362"/>
    </location>
</feature>
<organism evidence="6 7">
    <name type="scientific">Microvirga terricola</name>
    <dbReference type="NCBI Taxonomy" id="2719797"/>
    <lineage>
        <taxon>Bacteria</taxon>
        <taxon>Pseudomonadati</taxon>
        <taxon>Pseudomonadota</taxon>
        <taxon>Alphaproteobacteria</taxon>
        <taxon>Hyphomicrobiales</taxon>
        <taxon>Methylobacteriaceae</taxon>
        <taxon>Microvirga</taxon>
    </lineage>
</organism>
<protein>
    <submittedName>
        <fullName evidence="6">Type III polyketide synthase</fullName>
    </submittedName>
</protein>
<keyword evidence="7" id="KW-1185">Reference proteome</keyword>
<dbReference type="Gene3D" id="3.40.47.10">
    <property type="match status" value="2"/>
</dbReference>
<dbReference type="Pfam" id="PF02797">
    <property type="entry name" value="Chal_sti_synt_C"/>
    <property type="match status" value="1"/>
</dbReference>
<reference evidence="6 7" key="1">
    <citation type="submission" date="2020-03" db="EMBL/GenBank/DDBJ databases">
        <title>The genome sequence of Microvirga sp. c23x22.</title>
        <authorList>
            <person name="Zhang X."/>
        </authorList>
    </citation>
    <scope>NUCLEOTIDE SEQUENCE [LARGE SCALE GENOMIC DNA]</scope>
    <source>
        <strain evidence="7">c23x22</strain>
    </source>
</reference>
<evidence type="ECO:0000259" key="5">
    <source>
        <dbReference type="Pfam" id="PF02797"/>
    </source>
</evidence>
<dbReference type="CDD" id="cd00831">
    <property type="entry name" value="CHS_like"/>
    <property type="match status" value="1"/>
</dbReference>
<dbReference type="Pfam" id="PF00195">
    <property type="entry name" value="Chal_sti_synt_N"/>
    <property type="match status" value="1"/>
</dbReference>
<dbReference type="SUPFAM" id="SSF53901">
    <property type="entry name" value="Thiolase-like"/>
    <property type="match status" value="1"/>
</dbReference>
<keyword evidence="2" id="KW-0808">Transferase</keyword>
<gene>
    <name evidence="6" type="ORF">HB375_14215</name>
</gene>
<dbReference type="InterPro" id="IPR001099">
    <property type="entry name" value="Chalcone/stilbene_synt_N"/>
</dbReference>